<dbReference type="GO" id="GO:0051082">
    <property type="term" value="F:unfolded protein binding"/>
    <property type="evidence" value="ECO:0007669"/>
    <property type="project" value="TreeGrafter"/>
</dbReference>
<evidence type="ECO:0000313" key="7">
    <source>
        <dbReference type="EMBL" id="KAK4537770.1"/>
    </source>
</evidence>
<reference evidence="7 8" key="1">
    <citation type="submission" date="2022-07" db="EMBL/GenBank/DDBJ databases">
        <title>Genome-wide signatures of adaptation to extreme environments.</title>
        <authorList>
            <person name="Cho C.H."/>
            <person name="Yoon H.S."/>
        </authorList>
    </citation>
    <scope>NUCLEOTIDE SEQUENCE [LARGE SCALE GENOMIC DNA]</scope>
    <source>
        <strain evidence="7 8">DBV 063 E5</strain>
    </source>
</reference>
<dbReference type="InterPro" id="IPR020818">
    <property type="entry name" value="Chaperonin_GroES"/>
</dbReference>
<dbReference type="Gene3D" id="2.30.33.40">
    <property type="entry name" value="GroES chaperonin"/>
    <property type="match status" value="2"/>
</dbReference>
<evidence type="ECO:0000256" key="1">
    <source>
        <dbReference type="ARBA" id="ARBA00006975"/>
    </source>
</evidence>
<organism evidence="7 8">
    <name type="scientific">Cyanidium caldarium</name>
    <name type="common">Red alga</name>
    <dbReference type="NCBI Taxonomy" id="2771"/>
    <lineage>
        <taxon>Eukaryota</taxon>
        <taxon>Rhodophyta</taxon>
        <taxon>Bangiophyceae</taxon>
        <taxon>Cyanidiales</taxon>
        <taxon>Cyanidiaceae</taxon>
        <taxon>Cyanidium</taxon>
    </lineage>
</organism>
<proteinExistence type="inferred from homology"/>
<evidence type="ECO:0000256" key="4">
    <source>
        <dbReference type="ARBA" id="ARBA00073031"/>
    </source>
</evidence>
<dbReference type="SUPFAM" id="SSF50129">
    <property type="entry name" value="GroES-like"/>
    <property type="match status" value="2"/>
</dbReference>
<protein>
    <recommendedName>
        <fullName evidence="4">20 kDa chaperonin, chloroplastic</fullName>
    </recommendedName>
    <alternativeName>
        <fullName evidence="3">Chaperonin 10</fullName>
    </alternativeName>
    <alternativeName>
        <fullName evidence="5">Protein Cpn21</fullName>
    </alternativeName>
</protein>
<name>A0AAV9IZK9_CYACA</name>
<dbReference type="PRINTS" id="PR00297">
    <property type="entry name" value="CHAPERONIN10"/>
</dbReference>
<gene>
    <name evidence="7" type="ORF">CDCA_CDCA14G3795</name>
</gene>
<evidence type="ECO:0000313" key="8">
    <source>
        <dbReference type="Proteomes" id="UP001301350"/>
    </source>
</evidence>
<sequence length="273" mass="29526">MMFVPASAFTGGERRSAYSAFRSCRNHHVWRRPSSGAPASSRLSAPLRMLATSSRASSKTHSLGVYTTEGMVQATGRFLMVKLEQLESQTASGIVITSATKERPSRGTVVSVGEGAMHPNAAIRVPMPVKVGDTVAFVSFGGTDVKFDDEEHTFVTIDDVLCVVNRRSAEDVSACQPLFDRILVRVDKPKEERSVGGIFVAGKDAGEETLAGEVVAMGPGRFQVNGEYEPMPFKLGETVMFRKYAGSELKIGGKEYLAVRAADVMVKWQSPKA</sequence>
<dbReference type="GO" id="GO:0005524">
    <property type="term" value="F:ATP binding"/>
    <property type="evidence" value="ECO:0007669"/>
    <property type="project" value="InterPro"/>
</dbReference>
<evidence type="ECO:0000256" key="2">
    <source>
        <dbReference type="ARBA" id="ARBA00023186"/>
    </source>
</evidence>
<dbReference type="InterPro" id="IPR011032">
    <property type="entry name" value="GroES-like_sf"/>
</dbReference>
<accession>A0AAV9IZK9</accession>
<dbReference type="SMART" id="SM00883">
    <property type="entry name" value="Cpn10"/>
    <property type="match status" value="2"/>
</dbReference>
<evidence type="ECO:0000256" key="3">
    <source>
        <dbReference type="ARBA" id="ARBA00031971"/>
    </source>
</evidence>
<dbReference type="GO" id="GO:0044183">
    <property type="term" value="F:protein folding chaperone"/>
    <property type="evidence" value="ECO:0007669"/>
    <property type="project" value="InterPro"/>
</dbReference>
<dbReference type="GO" id="GO:0046872">
    <property type="term" value="F:metal ion binding"/>
    <property type="evidence" value="ECO:0007669"/>
    <property type="project" value="TreeGrafter"/>
</dbReference>
<dbReference type="Pfam" id="PF00166">
    <property type="entry name" value="Cpn10"/>
    <property type="match status" value="2"/>
</dbReference>
<dbReference type="GO" id="GO:0051087">
    <property type="term" value="F:protein-folding chaperone binding"/>
    <property type="evidence" value="ECO:0007669"/>
    <property type="project" value="TreeGrafter"/>
</dbReference>
<keyword evidence="8" id="KW-1185">Reference proteome</keyword>
<keyword evidence="2 6" id="KW-0143">Chaperone</keyword>
<comment type="similarity">
    <text evidence="1 6">Belongs to the GroES chaperonin family.</text>
</comment>
<dbReference type="InterPro" id="IPR037124">
    <property type="entry name" value="Chaperonin_GroES_sf"/>
</dbReference>
<dbReference type="EMBL" id="JANCYW010000014">
    <property type="protein sequence ID" value="KAK4537770.1"/>
    <property type="molecule type" value="Genomic_DNA"/>
</dbReference>
<dbReference type="PANTHER" id="PTHR10772:SF58">
    <property type="entry name" value="CO-CHAPERONIN GROES"/>
    <property type="match status" value="1"/>
</dbReference>
<evidence type="ECO:0000256" key="6">
    <source>
        <dbReference type="RuleBase" id="RU003479"/>
    </source>
</evidence>
<dbReference type="HAMAP" id="MF_00580">
    <property type="entry name" value="CH10"/>
    <property type="match status" value="1"/>
</dbReference>
<evidence type="ECO:0000256" key="5">
    <source>
        <dbReference type="ARBA" id="ARBA00079398"/>
    </source>
</evidence>
<comment type="caution">
    <text evidence="7">The sequence shown here is derived from an EMBL/GenBank/DDBJ whole genome shotgun (WGS) entry which is preliminary data.</text>
</comment>
<dbReference type="AlphaFoldDB" id="A0AAV9IZK9"/>
<dbReference type="PANTHER" id="PTHR10772">
    <property type="entry name" value="10 KDA HEAT SHOCK PROTEIN"/>
    <property type="match status" value="1"/>
</dbReference>
<dbReference type="FunFam" id="2.30.33.40:FF:000001">
    <property type="entry name" value="10 kDa chaperonin"/>
    <property type="match status" value="2"/>
</dbReference>
<dbReference type="Proteomes" id="UP001301350">
    <property type="component" value="Unassembled WGS sequence"/>
</dbReference>
<dbReference type="CDD" id="cd00320">
    <property type="entry name" value="cpn10"/>
    <property type="match status" value="2"/>
</dbReference>